<reference evidence="1 2" key="1">
    <citation type="journal article" date="2009" name="Science">
        <title>Green evolution and dynamic adaptations revealed by genomes of the marine picoeukaryotes Micromonas.</title>
        <authorList>
            <person name="Worden A.Z."/>
            <person name="Lee J.H."/>
            <person name="Mock T."/>
            <person name="Rouze P."/>
            <person name="Simmons M.P."/>
            <person name="Aerts A.L."/>
            <person name="Allen A.E."/>
            <person name="Cuvelier M.L."/>
            <person name="Derelle E."/>
            <person name="Everett M.V."/>
            <person name="Foulon E."/>
            <person name="Grimwood J."/>
            <person name="Gundlach H."/>
            <person name="Henrissat B."/>
            <person name="Napoli C."/>
            <person name="McDonald S.M."/>
            <person name="Parker M.S."/>
            <person name="Rombauts S."/>
            <person name="Salamov A."/>
            <person name="Von Dassow P."/>
            <person name="Badger J.H."/>
            <person name="Coutinho P.M."/>
            <person name="Demir E."/>
            <person name="Dubchak I."/>
            <person name="Gentemann C."/>
            <person name="Eikrem W."/>
            <person name="Gready J.E."/>
            <person name="John U."/>
            <person name="Lanier W."/>
            <person name="Lindquist E.A."/>
            <person name="Lucas S."/>
            <person name="Mayer K.F."/>
            <person name="Moreau H."/>
            <person name="Not F."/>
            <person name="Otillar R."/>
            <person name="Panaud O."/>
            <person name="Pangilinan J."/>
            <person name="Paulsen I."/>
            <person name="Piegu B."/>
            <person name="Poliakov A."/>
            <person name="Robbens S."/>
            <person name="Schmutz J."/>
            <person name="Toulza E."/>
            <person name="Wyss T."/>
            <person name="Zelensky A."/>
            <person name="Zhou K."/>
            <person name="Armbrust E.V."/>
            <person name="Bhattacharya D."/>
            <person name="Goodenough U.W."/>
            <person name="Van de Peer Y."/>
            <person name="Grigoriev I.V."/>
        </authorList>
    </citation>
    <scope>NUCLEOTIDE SEQUENCE [LARGE SCALE GENOMIC DNA]</scope>
    <source>
        <strain evidence="1 2">CCMP1545</strain>
    </source>
</reference>
<dbReference type="RefSeq" id="XP_003056602.1">
    <property type="nucleotide sequence ID" value="XM_003056556.1"/>
</dbReference>
<evidence type="ECO:0000313" key="1">
    <source>
        <dbReference type="EMBL" id="EEH59978.1"/>
    </source>
</evidence>
<dbReference type="OrthoDB" id="549954at2759"/>
<dbReference type="KEGG" id="mpp:MICPUCDRAFT_65156"/>
<organism evidence="2">
    <name type="scientific">Micromonas pusilla (strain CCMP1545)</name>
    <name type="common">Picoplanktonic green alga</name>
    <dbReference type="NCBI Taxonomy" id="564608"/>
    <lineage>
        <taxon>Eukaryota</taxon>
        <taxon>Viridiplantae</taxon>
        <taxon>Chlorophyta</taxon>
        <taxon>Mamiellophyceae</taxon>
        <taxon>Mamiellales</taxon>
        <taxon>Mamiellaceae</taxon>
        <taxon>Micromonas</taxon>
    </lineage>
</organism>
<evidence type="ECO:0000313" key="2">
    <source>
        <dbReference type="Proteomes" id="UP000001876"/>
    </source>
</evidence>
<dbReference type="EMBL" id="GG663736">
    <property type="protein sequence ID" value="EEH59978.1"/>
    <property type="molecule type" value="Genomic_DNA"/>
</dbReference>
<dbReference type="OMA" id="MEFWVER"/>
<dbReference type="Proteomes" id="UP000001876">
    <property type="component" value="Unassembled WGS sequence"/>
</dbReference>
<name>C1MLP2_MICPC</name>
<dbReference type="AlphaFoldDB" id="C1MLP2"/>
<accession>C1MLP2</accession>
<proteinExistence type="predicted"/>
<dbReference type="eggNOG" id="ENOG502RRNE">
    <property type="taxonomic scope" value="Eukaryota"/>
</dbReference>
<keyword evidence="2" id="KW-1185">Reference proteome</keyword>
<sequence length="499" mass="58171">MGVKSPRSGFRSLFEGSTFENAGTGTYFTGYAKPVEQTFFPGEKLDAWDKRLALNHKTSMDLATRVERKELEPNKAGRPGITLLAKLPAFDTHYGFLIPAAHLIINGLLKGFWYYVLMDYTGACPRNVLPNRARNELTKRGKRLQLPHDMGRPYVDIVKKKGTWVMENWLHWAETFCQISHPLLEEHCPDSHQAWLHLRAAVRHYLCSFDEYDNLSKDEVDQKRLEARDHVREYAKIVETKLTVQLCTMNLRLAQHLHDQEEYTGWIKDSMEFWVEREVQREKKHVKDRVVIMPETFLGNMHLLECAVQNIENDVGDMMMLPQQPGTISDHQLRDDFTSVTRLLDKGEERVIKFDFKFRLGHLRALVSKTSKHSLDEFTLLRFKSASLGGKEFTSKAYSRHQSRCSYHVCFRTTDAPSEDKYGDVVHYYLLHHRVSNERIRFCELQWFKGSGVRVQHVHKTPEETLLVLPLECIRRKVIFYPLESDHIEILPCPSKGRL</sequence>
<dbReference type="GeneID" id="9682054"/>
<gene>
    <name evidence="1" type="ORF">MICPUCDRAFT_65156</name>
</gene>
<protein>
    <submittedName>
        <fullName evidence="1">Predicted protein</fullName>
    </submittedName>
</protein>